<keyword evidence="2" id="KW-1185">Reference proteome</keyword>
<dbReference type="RefSeq" id="WP_378576101.1">
    <property type="nucleotide sequence ID" value="NZ_JBHSFQ010000017.1"/>
</dbReference>
<sequence>MIELVADGTRRTHERHWDLAYGLFYRHPPGEPSVKAVLDRGGDDYVHALARVADRLAELDALRAGAGRAEAVDVLLFYLGPHAWLTLVGERGWSFDRAQAWIGRSACRALLKDAR</sequence>
<name>A0ABV9DYV4_9ACTN</name>
<gene>
    <name evidence="1" type="ORF">ACFO4E_17360</name>
</gene>
<dbReference type="Proteomes" id="UP001595923">
    <property type="component" value="Unassembled WGS sequence"/>
</dbReference>
<dbReference type="EMBL" id="JBHSFQ010000017">
    <property type="protein sequence ID" value="MFC4563637.1"/>
    <property type="molecule type" value="Genomic_DNA"/>
</dbReference>
<accession>A0ABV9DYV4</accession>
<proteinExistence type="predicted"/>
<comment type="caution">
    <text evidence="1">The sequence shown here is derived from an EMBL/GenBank/DDBJ whole genome shotgun (WGS) entry which is preliminary data.</text>
</comment>
<evidence type="ECO:0000313" key="1">
    <source>
        <dbReference type="EMBL" id="MFC4563637.1"/>
    </source>
</evidence>
<reference evidence="2" key="1">
    <citation type="journal article" date="2019" name="Int. J. Syst. Evol. Microbiol.">
        <title>The Global Catalogue of Microorganisms (GCM) 10K type strain sequencing project: providing services to taxonomists for standard genome sequencing and annotation.</title>
        <authorList>
            <consortium name="The Broad Institute Genomics Platform"/>
            <consortium name="The Broad Institute Genome Sequencing Center for Infectious Disease"/>
            <person name="Wu L."/>
            <person name="Ma J."/>
        </authorList>
    </citation>
    <scope>NUCLEOTIDE SEQUENCE [LARGE SCALE GENOMIC DNA]</scope>
    <source>
        <strain evidence="2">XZYJ18</strain>
    </source>
</reference>
<organism evidence="1 2">
    <name type="scientific">Nocardiopsis mangrovi</name>
    <dbReference type="NCBI Taxonomy" id="1179818"/>
    <lineage>
        <taxon>Bacteria</taxon>
        <taxon>Bacillati</taxon>
        <taxon>Actinomycetota</taxon>
        <taxon>Actinomycetes</taxon>
        <taxon>Streptosporangiales</taxon>
        <taxon>Nocardiopsidaceae</taxon>
        <taxon>Nocardiopsis</taxon>
    </lineage>
</organism>
<evidence type="ECO:0008006" key="3">
    <source>
        <dbReference type="Google" id="ProtNLM"/>
    </source>
</evidence>
<evidence type="ECO:0000313" key="2">
    <source>
        <dbReference type="Proteomes" id="UP001595923"/>
    </source>
</evidence>
<protein>
    <recommendedName>
        <fullName evidence="3">TetR family transcriptional regulator</fullName>
    </recommendedName>
</protein>